<evidence type="ECO:0000313" key="1">
    <source>
        <dbReference type="EMBL" id="CAK9274173.1"/>
    </source>
</evidence>
<keyword evidence="2" id="KW-1185">Reference proteome</keyword>
<dbReference type="EMBL" id="OZ020101">
    <property type="protein sequence ID" value="CAK9274173.1"/>
    <property type="molecule type" value="Genomic_DNA"/>
</dbReference>
<name>A0ABP0X4X9_9BRYO</name>
<proteinExistence type="predicted"/>
<gene>
    <name evidence="1" type="ORF">CSSPJE1EN1_LOCUS19651</name>
</gene>
<reference evidence="1" key="1">
    <citation type="submission" date="2024-02" db="EMBL/GenBank/DDBJ databases">
        <authorList>
            <consortium name="ELIXIR-Norway"/>
            <consortium name="Elixir Norway"/>
        </authorList>
    </citation>
    <scope>NUCLEOTIDE SEQUENCE</scope>
</reference>
<organism evidence="1 2">
    <name type="scientific">Sphagnum jensenii</name>
    <dbReference type="NCBI Taxonomy" id="128206"/>
    <lineage>
        <taxon>Eukaryota</taxon>
        <taxon>Viridiplantae</taxon>
        <taxon>Streptophyta</taxon>
        <taxon>Embryophyta</taxon>
        <taxon>Bryophyta</taxon>
        <taxon>Sphagnophytina</taxon>
        <taxon>Sphagnopsida</taxon>
        <taxon>Sphagnales</taxon>
        <taxon>Sphagnaceae</taxon>
        <taxon>Sphagnum</taxon>
    </lineage>
</organism>
<evidence type="ECO:0000313" key="2">
    <source>
        <dbReference type="Proteomes" id="UP001497444"/>
    </source>
</evidence>
<protein>
    <submittedName>
        <fullName evidence="1">Uncharacterized protein</fullName>
    </submittedName>
</protein>
<dbReference type="Proteomes" id="UP001497444">
    <property type="component" value="Chromosome 6"/>
</dbReference>
<sequence length="154" mass="16639">MAGRERPDCARIPDVIDLTFPHGKWQGREDEAAALPSDGDGRSRQIKLWEIAPEDGVASGVYNRAVKSLSASLARNNATAVIESSAEDAALVRCASEPGAGCTRMEFGGLAQTFRLPVSAVARYVPLSSRKVITDPNSHESMMWRDPLNNDSLL</sequence>
<accession>A0ABP0X4X9</accession>